<name>A0A8K0GJN0_IGNLU</name>
<evidence type="ECO:0000313" key="3">
    <source>
        <dbReference type="Proteomes" id="UP000801492"/>
    </source>
</evidence>
<dbReference type="OrthoDB" id="6765055at2759"/>
<organism evidence="2 3">
    <name type="scientific">Ignelater luminosus</name>
    <name type="common">Cucubano</name>
    <name type="synonym">Pyrophorus luminosus</name>
    <dbReference type="NCBI Taxonomy" id="2038154"/>
    <lineage>
        <taxon>Eukaryota</taxon>
        <taxon>Metazoa</taxon>
        <taxon>Ecdysozoa</taxon>
        <taxon>Arthropoda</taxon>
        <taxon>Hexapoda</taxon>
        <taxon>Insecta</taxon>
        <taxon>Pterygota</taxon>
        <taxon>Neoptera</taxon>
        <taxon>Endopterygota</taxon>
        <taxon>Coleoptera</taxon>
        <taxon>Polyphaga</taxon>
        <taxon>Elateriformia</taxon>
        <taxon>Elateroidea</taxon>
        <taxon>Elateridae</taxon>
        <taxon>Agrypninae</taxon>
        <taxon>Pyrophorini</taxon>
        <taxon>Ignelater</taxon>
    </lineage>
</organism>
<sequence>MARIQYSWPFLNSPKTQTMSTANVNERTSDPDWREELEDMPIETSNESESDSESTENRDDISAVEENPKENIRISKKGQDGWEISNNRELLELYYKEPDIIKVVKGQKLRWLGHAKRMSKDRVPKQILESSIGEERVEAGQRQDGKVK</sequence>
<feature type="compositionally biased region" description="Basic and acidic residues" evidence="1">
    <location>
        <begin position="55"/>
        <end position="79"/>
    </location>
</feature>
<accession>A0A8K0GJN0</accession>
<dbReference type="Proteomes" id="UP000801492">
    <property type="component" value="Unassembled WGS sequence"/>
</dbReference>
<evidence type="ECO:0000256" key="1">
    <source>
        <dbReference type="SAM" id="MobiDB-lite"/>
    </source>
</evidence>
<dbReference type="AlphaFoldDB" id="A0A8K0GJN0"/>
<feature type="region of interest" description="Disordered" evidence="1">
    <location>
        <begin position="120"/>
        <end position="148"/>
    </location>
</feature>
<keyword evidence="3" id="KW-1185">Reference proteome</keyword>
<feature type="compositionally biased region" description="Basic and acidic residues" evidence="1">
    <location>
        <begin position="133"/>
        <end position="148"/>
    </location>
</feature>
<gene>
    <name evidence="2" type="ORF">ILUMI_03746</name>
</gene>
<evidence type="ECO:0000313" key="2">
    <source>
        <dbReference type="EMBL" id="KAF2902444.1"/>
    </source>
</evidence>
<reference evidence="2" key="1">
    <citation type="submission" date="2019-08" db="EMBL/GenBank/DDBJ databases">
        <title>The genome of the North American firefly Photinus pyralis.</title>
        <authorList>
            <consortium name="Photinus pyralis genome working group"/>
            <person name="Fallon T.R."/>
            <person name="Sander Lower S.E."/>
            <person name="Weng J.-K."/>
        </authorList>
    </citation>
    <scope>NUCLEOTIDE SEQUENCE</scope>
    <source>
        <strain evidence="2">TRF0915ILg1</strain>
        <tissue evidence="2">Whole body</tissue>
    </source>
</reference>
<proteinExistence type="predicted"/>
<feature type="compositionally biased region" description="Polar residues" evidence="1">
    <location>
        <begin position="13"/>
        <end position="26"/>
    </location>
</feature>
<protein>
    <submittedName>
        <fullName evidence="2">Uncharacterized protein</fullName>
    </submittedName>
</protein>
<comment type="caution">
    <text evidence="2">The sequence shown here is derived from an EMBL/GenBank/DDBJ whole genome shotgun (WGS) entry which is preliminary data.</text>
</comment>
<feature type="compositionally biased region" description="Acidic residues" evidence="1">
    <location>
        <begin position="35"/>
        <end position="54"/>
    </location>
</feature>
<feature type="region of interest" description="Disordered" evidence="1">
    <location>
        <begin position="1"/>
        <end position="79"/>
    </location>
</feature>
<dbReference type="EMBL" id="VTPC01001298">
    <property type="protein sequence ID" value="KAF2902444.1"/>
    <property type="molecule type" value="Genomic_DNA"/>
</dbReference>